<dbReference type="NCBIfam" id="TIGR00401">
    <property type="entry name" value="msrA"/>
    <property type="match status" value="1"/>
</dbReference>
<dbReference type="InterPro" id="IPR002569">
    <property type="entry name" value="Met_Sox_Rdtase_MsrA_dom"/>
</dbReference>
<dbReference type="HAMAP" id="MF_01401">
    <property type="entry name" value="MsrA"/>
    <property type="match status" value="1"/>
</dbReference>
<dbReference type="InterPro" id="IPR011057">
    <property type="entry name" value="Mss4-like_sf"/>
</dbReference>
<evidence type="ECO:0000256" key="6">
    <source>
        <dbReference type="ARBA" id="ARBA00023268"/>
    </source>
</evidence>
<dbReference type="NCBIfam" id="TIGR00357">
    <property type="entry name" value="peptide-methionine (R)-S-oxide reductase MsrB"/>
    <property type="match status" value="1"/>
</dbReference>
<dbReference type="Gene3D" id="2.170.150.20">
    <property type="entry name" value="Peptide methionine sulfoxide reductase"/>
    <property type="match status" value="1"/>
</dbReference>
<gene>
    <name evidence="9" type="ORF">MNBD_UNCLBAC01-122</name>
</gene>
<dbReference type="EMBL" id="UOGJ01000027">
    <property type="protein sequence ID" value="VAX35059.1"/>
    <property type="molecule type" value="Genomic_DNA"/>
</dbReference>
<evidence type="ECO:0000259" key="8">
    <source>
        <dbReference type="PROSITE" id="PS51790"/>
    </source>
</evidence>
<dbReference type="NCBIfam" id="NF004042">
    <property type="entry name" value="PRK05550.1"/>
    <property type="match status" value="1"/>
</dbReference>
<reference evidence="9" key="1">
    <citation type="submission" date="2018-06" db="EMBL/GenBank/DDBJ databases">
        <authorList>
            <person name="Zhirakovskaya E."/>
        </authorList>
    </citation>
    <scope>NUCLEOTIDE SEQUENCE</scope>
</reference>
<evidence type="ECO:0000256" key="1">
    <source>
        <dbReference type="ARBA" id="ARBA00001947"/>
    </source>
</evidence>
<evidence type="ECO:0000256" key="4">
    <source>
        <dbReference type="ARBA" id="ARBA00022833"/>
    </source>
</evidence>
<dbReference type="PANTHER" id="PTHR43774:SF1">
    <property type="entry name" value="PEPTIDE METHIONINE SULFOXIDE REDUCTASE MSRA 2"/>
    <property type="match status" value="1"/>
</dbReference>
<dbReference type="SUPFAM" id="SSF55068">
    <property type="entry name" value="Peptide methionine sulfoxide reductase"/>
    <property type="match status" value="1"/>
</dbReference>
<dbReference type="HAMAP" id="MF_01400">
    <property type="entry name" value="MsrB"/>
    <property type="match status" value="1"/>
</dbReference>
<evidence type="ECO:0000256" key="5">
    <source>
        <dbReference type="ARBA" id="ARBA00023002"/>
    </source>
</evidence>
<dbReference type="Gene3D" id="3.30.1060.10">
    <property type="entry name" value="Peptide methionine sulphoxide reductase MsrA"/>
    <property type="match status" value="1"/>
</dbReference>
<dbReference type="GO" id="GO:0008113">
    <property type="term" value="F:peptide-methionine (S)-S-oxide reductase activity"/>
    <property type="evidence" value="ECO:0007669"/>
    <property type="project" value="InterPro"/>
</dbReference>
<dbReference type="Pfam" id="PF01641">
    <property type="entry name" value="SelR"/>
    <property type="match status" value="1"/>
</dbReference>
<proteinExistence type="inferred from homology"/>
<dbReference type="GO" id="GO:0033743">
    <property type="term" value="F:peptide-methionine (R)-S-oxide reductase activity"/>
    <property type="evidence" value="ECO:0007669"/>
    <property type="project" value="UniProtKB-EC"/>
</dbReference>
<feature type="domain" description="MsrB" evidence="8">
    <location>
        <begin position="59"/>
        <end position="181"/>
    </location>
</feature>
<accession>A0A3B1CZ07</accession>
<comment type="similarity">
    <text evidence="2">Belongs to the MsrB Met sulfoxide reductase family.</text>
</comment>
<evidence type="ECO:0000256" key="7">
    <source>
        <dbReference type="ARBA" id="ARBA00048488"/>
    </source>
</evidence>
<protein>
    <submittedName>
        <fullName evidence="9">Peptide-methionine (R)-S-oxide reductase MsrB</fullName>
        <ecNumber evidence="9">1.8.4.12</ecNumber>
    </submittedName>
</protein>
<comment type="cofactor">
    <cofactor evidence="1">
        <name>Zn(2+)</name>
        <dbReference type="ChEBI" id="CHEBI:29105"/>
    </cofactor>
</comment>
<dbReference type="FunFam" id="2.170.150.20:FF:000001">
    <property type="entry name" value="Peptide methionine sulfoxide reductase MsrB"/>
    <property type="match status" value="1"/>
</dbReference>
<organism evidence="9">
    <name type="scientific">hydrothermal vent metagenome</name>
    <dbReference type="NCBI Taxonomy" id="652676"/>
    <lineage>
        <taxon>unclassified sequences</taxon>
        <taxon>metagenomes</taxon>
        <taxon>ecological metagenomes</taxon>
    </lineage>
</organism>
<keyword evidence="3" id="KW-0479">Metal-binding</keyword>
<evidence type="ECO:0000313" key="9">
    <source>
        <dbReference type="EMBL" id="VAX35059.1"/>
    </source>
</evidence>
<sequence>MKAMLVFLGAFIFGICVFILIKNGVEKDMTPSNSGKETLKLFNVTTKSYEEIPKMHKSESKWKETLSSEQFHVTRQSGTERAFNNEYWDYKENGVYKCVTCGTDLFLSETKFDSKTGWPSFWQPVAPENIGYHEDNQFGMRRVEVHCARCDSHLGHIFEDGPPPTGKRFCINSASLKFEKTSVVPIKNTKFEKATFAGGCFWCMQPPFDQVKGVQQTWVGYTGGHQDNPTYEEVCDGTTGHTEAIEVVYDPSEVSYEELLEVFWQNIDPTTLNQQFADKGTQYRTGIFYHNEEQQRLAEESKSKLGQSGRYSKPLVTEITEASIFFRAEEYHQKYYQKAPQHYKNYKYGSGRASYLEKMWGDKVDFK</sequence>
<keyword evidence="6" id="KW-0511">Multifunctional enzyme</keyword>
<name>A0A3B1CZ07_9ZZZZ</name>
<dbReference type="AlphaFoldDB" id="A0A3B1CZ07"/>
<dbReference type="Pfam" id="PF01625">
    <property type="entry name" value="PMSR"/>
    <property type="match status" value="1"/>
</dbReference>
<dbReference type="GO" id="GO:0046872">
    <property type="term" value="F:metal ion binding"/>
    <property type="evidence" value="ECO:0007669"/>
    <property type="project" value="UniProtKB-KW"/>
</dbReference>
<dbReference type="PROSITE" id="PS51790">
    <property type="entry name" value="MSRB"/>
    <property type="match status" value="1"/>
</dbReference>
<comment type="catalytic activity">
    <reaction evidence="7">
        <text>L-methionyl-[protein] + [thioredoxin]-disulfide + H2O = L-methionyl-(R)-S-oxide-[protein] + [thioredoxin]-dithiol</text>
        <dbReference type="Rhea" id="RHEA:24164"/>
        <dbReference type="Rhea" id="RHEA-COMP:10698"/>
        <dbReference type="Rhea" id="RHEA-COMP:10700"/>
        <dbReference type="Rhea" id="RHEA-COMP:12313"/>
        <dbReference type="Rhea" id="RHEA-COMP:12314"/>
        <dbReference type="ChEBI" id="CHEBI:15377"/>
        <dbReference type="ChEBI" id="CHEBI:16044"/>
        <dbReference type="ChEBI" id="CHEBI:29950"/>
        <dbReference type="ChEBI" id="CHEBI:45764"/>
        <dbReference type="ChEBI" id="CHEBI:50058"/>
        <dbReference type="EC" id="1.8.4.12"/>
    </reaction>
</comment>
<evidence type="ECO:0000256" key="3">
    <source>
        <dbReference type="ARBA" id="ARBA00022723"/>
    </source>
</evidence>
<keyword evidence="5 9" id="KW-0560">Oxidoreductase</keyword>
<dbReference type="PANTHER" id="PTHR43774">
    <property type="entry name" value="PEPTIDE METHIONINE SULFOXIDE REDUCTASE"/>
    <property type="match status" value="1"/>
</dbReference>
<dbReference type="InterPro" id="IPR002579">
    <property type="entry name" value="Met_Sox_Rdtase_MsrB_dom"/>
</dbReference>
<dbReference type="EC" id="1.8.4.12" evidence="9"/>
<dbReference type="SUPFAM" id="SSF51316">
    <property type="entry name" value="Mss4-like"/>
    <property type="match status" value="1"/>
</dbReference>
<dbReference type="InterPro" id="IPR036509">
    <property type="entry name" value="Met_Sox_Rdtase_MsrA_sf"/>
</dbReference>
<keyword evidence="4" id="KW-0862">Zinc</keyword>
<dbReference type="GO" id="GO:0006979">
    <property type="term" value="P:response to oxidative stress"/>
    <property type="evidence" value="ECO:0007669"/>
    <property type="project" value="UniProtKB-ARBA"/>
</dbReference>
<evidence type="ECO:0000256" key="2">
    <source>
        <dbReference type="ARBA" id="ARBA00007174"/>
    </source>
</evidence>